<evidence type="ECO:0000313" key="2">
    <source>
        <dbReference type="EMBL" id="KAJ8601056.1"/>
    </source>
</evidence>
<evidence type="ECO:0000313" key="3">
    <source>
        <dbReference type="Proteomes" id="UP001230188"/>
    </source>
</evidence>
<dbReference type="EMBL" id="JAQMWT010000456">
    <property type="protein sequence ID" value="KAJ8601056.1"/>
    <property type="molecule type" value="Genomic_DNA"/>
</dbReference>
<keyword evidence="3" id="KW-1185">Reference proteome</keyword>
<dbReference type="SUPFAM" id="SSF53474">
    <property type="entry name" value="alpha/beta-Hydrolases"/>
    <property type="match status" value="1"/>
</dbReference>
<organism evidence="2 3">
    <name type="scientific">Chrysophaeum taylorii</name>
    <dbReference type="NCBI Taxonomy" id="2483200"/>
    <lineage>
        <taxon>Eukaryota</taxon>
        <taxon>Sar</taxon>
        <taxon>Stramenopiles</taxon>
        <taxon>Ochrophyta</taxon>
        <taxon>Pelagophyceae</taxon>
        <taxon>Pelagomonadales</taxon>
        <taxon>Pelagomonadaceae</taxon>
        <taxon>Chrysophaeum</taxon>
    </lineage>
</organism>
<feature type="signal peptide" evidence="1">
    <location>
        <begin position="1"/>
        <end position="18"/>
    </location>
</feature>
<sequence length="449" mass="49012">MLKRAFLVVAGLASGLESYATSSVVAKGVVGGLTAALQLTSPSGRAAAPRRRELASISQATLVERLRSDVYEKQYLWTGQIDPEVYAEDCTFRDPTLEFTGLSQFERNVRLLEPYLGLIRSKRVALRDLRVINADTVEARWRMEGTLGVPWRPRLRLDGRTTFTSGEDGRVTLYDEFWENLSATEALLALVRPERDPAPVRLDGRTVVVFPGFGNDEVDYVSPLGQSETVGLKACLERRGARVEVLPVRRTDWLRVFSRGVGDPKVWRGDADWTTPAYAWYLDVAEDAITSNENALVVAHSAGGWLLRALLRRAPHLKISAAATLGTPHRPPVGAACATRGVLEALRAADATPPDVPIVTVAGDAVDAVDPATLDSYTRVRGPDAAYFCGDGVVPEASAHLPYARRQITLPGVLHSINLPGTTTPTDRWYGAEPQIDKWLPALLLEAQA</sequence>
<protein>
    <submittedName>
        <fullName evidence="2">Uncharacterized protein</fullName>
    </submittedName>
</protein>
<dbReference type="InterPro" id="IPR032710">
    <property type="entry name" value="NTF2-like_dom_sf"/>
</dbReference>
<dbReference type="SUPFAM" id="SSF54427">
    <property type="entry name" value="NTF2-like"/>
    <property type="match status" value="1"/>
</dbReference>
<proteinExistence type="predicted"/>
<feature type="chain" id="PRO_5042051173" evidence="1">
    <location>
        <begin position="19"/>
        <end position="449"/>
    </location>
</feature>
<dbReference type="PANTHER" id="PTHR47909">
    <property type="entry name" value="ALPHA/BETA-HYDROLASES SUPERFAMILY PROTEIN"/>
    <property type="match status" value="1"/>
</dbReference>
<dbReference type="Gene3D" id="3.10.450.50">
    <property type="match status" value="1"/>
</dbReference>
<dbReference type="InterPro" id="IPR018790">
    <property type="entry name" value="DUF2358"/>
</dbReference>
<evidence type="ECO:0000256" key="1">
    <source>
        <dbReference type="SAM" id="SignalP"/>
    </source>
</evidence>
<dbReference type="AlphaFoldDB" id="A0AAD7UA20"/>
<dbReference type="InterPro" id="IPR029058">
    <property type="entry name" value="AB_hydrolase_fold"/>
</dbReference>
<keyword evidence="1" id="KW-0732">Signal</keyword>
<accession>A0AAD7UA20</accession>
<reference evidence="2" key="1">
    <citation type="submission" date="2023-01" db="EMBL/GenBank/DDBJ databases">
        <title>Metagenome sequencing of chrysophaentin producing Chrysophaeum taylorii.</title>
        <authorList>
            <person name="Davison J."/>
            <person name="Bewley C."/>
        </authorList>
    </citation>
    <scope>NUCLEOTIDE SEQUENCE</scope>
    <source>
        <strain evidence="2">NIES-1699</strain>
    </source>
</reference>
<gene>
    <name evidence="2" type="ORF">CTAYLR_004484</name>
</gene>
<dbReference type="Gene3D" id="3.40.50.1820">
    <property type="entry name" value="alpha/beta hydrolase"/>
    <property type="match status" value="1"/>
</dbReference>
<name>A0AAD7UA20_9STRA</name>
<dbReference type="Pfam" id="PF10184">
    <property type="entry name" value="DUF2358"/>
    <property type="match status" value="1"/>
</dbReference>
<dbReference type="PANTHER" id="PTHR47909:SF2">
    <property type="entry name" value="GPI INOSITOL-DEACYLASE"/>
    <property type="match status" value="1"/>
</dbReference>
<comment type="caution">
    <text evidence="2">The sequence shown here is derived from an EMBL/GenBank/DDBJ whole genome shotgun (WGS) entry which is preliminary data.</text>
</comment>
<dbReference type="Proteomes" id="UP001230188">
    <property type="component" value="Unassembled WGS sequence"/>
</dbReference>